<dbReference type="SUPFAM" id="SSF52540">
    <property type="entry name" value="P-loop containing nucleoside triphosphate hydrolases"/>
    <property type="match status" value="1"/>
</dbReference>
<keyword evidence="4 9" id="KW-0694">RNA-binding</keyword>
<evidence type="ECO:0000256" key="9">
    <source>
        <dbReference type="HAMAP-Rule" id="MF_00306"/>
    </source>
</evidence>
<feature type="binding site" evidence="9">
    <location>
        <begin position="107"/>
        <end position="114"/>
    </location>
    <ligand>
        <name>GTP</name>
        <dbReference type="ChEBI" id="CHEBI:37565"/>
    </ligand>
</feature>
<evidence type="ECO:0000313" key="13">
    <source>
        <dbReference type="EMBL" id="HHM02359.1"/>
    </source>
</evidence>
<dbReference type="GO" id="GO:0006614">
    <property type="term" value="P:SRP-dependent cotranslational protein targeting to membrane"/>
    <property type="evidence" value="ECO:0007669"/>
    <property type="project" value="InterPro"/>
</dbReference>
<dbReference type="EMBL" id="DRLI01000193">
    <property type="protein sequence ID" value="HHM02359.1"/>
    <property type="molecule type" value="Genomic_DNA"/>
</dbReference>
<dbReference type="Pfam" id="PF00448">
    <property type="entry name" value="SRP54"/>
    <property type="match status" value="1"/>
</dbReference>
<dbReference type="InterPro" id="IPR013822">
    <property type="entry name" value="Signal_recog_particl_SRP54_hlx"/>
</dbReference>
<evidence type="ECO:0000256" key="2">
    <source>
        <dbReference type="ARBA" id="ARBA00022741"/>
    </source>
</evidence>
<dbReference type="Gene3D" id="1.10.260.30">
    <property type="entry name" value="Signal recognition particle, SRP54 subunit, M-domain"/>
    <property type="match status" value="1"/>
</dbReference>
<evidence type="ECO:0000256" key="3">
    <source>
        <dbReference type="ARBA" id="ARBA00022801"/>
    </source>
</evidence>
<gene>
    <name evidence="9" type="primary">ffh</name>
    <name evidence="13" type="ORF">ENJ15_05045</name>
</gene>
<dbReference type="SMART" id="SM00962">
    <property type="entry name" value="SRP54"/>
    <property type="match status" value="1"/>
</dbReference>
<dbReference type="InterPro" id="IPR000897">
    <property type="entry name" value="SRP54_GTPase_dom"/>
</dbReference>
<comment type="domain">
    <text evidence="9">Composed of three domains: the N-terminal N domain, which is responsible for interactions with the ribosome, the central G domain, which binds GTP, and the C-terminal M domain, which binds the RNA and the signal sequence of the RNC.</text>
</comment>
<feature type="domain" description="Signal recognition particle SRP54 helical bundle" evidence="12">
    <location>
        <begin position="1"/>
        <end position="86"/>
    </location>
</feature>
<dbReference type="GO" id="GO:0048500">
    <property type="term" value="C:signal recognition particle"/>
    <property type="evidence" value="ECO:0007669"/>
    <property type="project" value="UniProtKB-UniRule"/>
</dbReference>
<dbReference type="Pfam" id="PF02881">
    <property type="entry name" value="SRP54_N"/>
    <property type="match status" value="1"/>
</dbReference>
<dbReference type="SUPFAM" id="SSF47446">
    <property type="entry name" value="Signal peptide-binding domain"/>
    <property type="match status" value="1"/>
</dbReference>
<keyword evidence="6 9" id="KW-0733">Signal recognition particle</keyword>
<comment type="catalytic activity">
    <reaction evidence="8 9">
        <text>GTP + H2O = GDP + phosphate + H(+)</text>
        <dbReference type="Rhea" id="RHEA:19669"/>
        <dbReference type="ChEBI" id="CHEBI:15377"/>
        <dbReference type="ChEBI" id="CHEBI:15378"/>
        <dbReference type="ChEBI" id="CHEBI:37565"/>
        <dbReference type="ChEBI" id="CHEBI:43474"/>
        <dbReference type="ChEBI" id="CHEBI:58189"/>
        <dbReference type="EC" id="3.6.5.4"/>
    </reaction>
</comment>
<keyword evidence="7 9" id="KW-0687">Ribonucleoprotein</keyword>
<comment type="similarity">
    <text evidence="1 9">Belongs to the GTP-binding SRP family. SRP54 subfamily.</text>
</comment>
<dbReference type="EC" id="3.6.5.4" evidence="9"/>
<evidence type="ECO:0000256" key="4">
    <source>
        <dbReference type="ARBA" id="ARBA00022884"/>
    </source>
</evidence>
<sequence length="443" mass="49051">MLEDLSGKLESTLRKLRGYGKLTEKNIADALKEIRRALLEADVNYKVVKDFIDEVQREAVGEEVLKSVTPGQMIVKIVNDKLVALLGTSNTQIKSAGIPPTIIMVAGLQGSGKTTFTAKLAAWLQKRGRKPLLAALDIYRPAAIQQLRVLGQSLNVPVYDEGIGDPVRIGMNAVSAARKQMCDTVILDTAGRLHVDEEMMRELVNVKNRVRPHEILFVADGMTGQDAVNTASEFAGKLNYDGVVLTKMDGDTRGGAALSIRAVTGKPIKFMSIGEKPNAESIEAFYPDRMASRILGMGDVVSLVEKAQETIDQEQAAKMEERLRKNEFTLEDFLMQLQQIKKMGPLENLLGMIPGMGAQMKNVKVDPKAFSRTEAIIHSMTREERNKPQILNGSRRKRIARGSGTRVQDVNQLVKQYDQMKKMIKQMKGRSGKGLRGMPLNFM</sequence>
<name>A0A7V5VEV5_CALAY</name>
<dbReference type="Proteomes" id="UP000885771">
    <property type="component" value="Unassembled WGS sequence"/>
</dbReference>
<dbReference type="InterPro" id="IPR003593">
    <property type="entry name" value="AAA+_ATPase"/>
</dbReference>
<accession>A0A7V5VEV5</accession>
<dbReference type="HAMAP" id="MF_00306">
    <property type="entry name" value="SRP54"/>
    <property type="match status" value="1"/>
</dbReference>
<evidence type="ECO:0000259" key="10">
    <source>
        <dbReference type="SMART" id="SM00382"/>
    </source>
</evidence>
<keyword evidence="5 9" id="KW-0342">GTP-binding</keyword>
<keyword evidence="3 9" id="KW-0378">Hydrolase</keyword>
<evidence type="ECO:0000259" key="12">
    <source>
        <dbReference type="SMART" id="SM00963"/>
    </source>
</evidence>
<dbReference type="NCBIfam" id="TIGR00959">
    <property type="entry name" value="ffh"/>
    <property type="match status" value="1"/>
</dbReference>
<feature type="binding site" evidence="9">
    <location>
        <begin position="188"/>
        <end position="192"/>
    </location>
    <ligand>
        <name>GTP</name>
        <dbReference type="ChEBI" id="CHEBI:37565"/>
    </ligand>
</feature>
<dbReference type="InterPro" id="IPR004780">
    <property type="entry name" value="SRP"/>
</dbReference>
<comment type="subunit">
    <text evidence="9">Part of the signal recognition particle protein translocation system, which is composed of SRP and FtsY.</text>
</comment>
<organism evidence="13">
    <name type="scientific">Caldithrix abyssi</name>
    <dbReference type="NCBI Taxonomy" id="187145"/>
    <lineage>
        <taxon>Bacteria</taxon>
        <taxon>Pseudomonadati</taxon>
        <taxon>Calditrichota</taxon>
        <taxon>Calditrichia</taxon>
        <taxon>Calditrichales</taxon>
        <taxon>Calditrichaceae</taxon>
        <taxon>Caldithrix</taxon>
    </lineage>
</organism>
<dbReference type="InterPro" id="IPR022941">
    <property type="entry name" value="SRP54"/>
</dbReference>
<dbReference type="GO" id="GO:0003924">
    <property type="term" value="F:GTPase activity"/>
    <property type="evidence" value="ECO:0007669"/>
    <property type="project" value="UniProtKB-UniRule"/>
</dbReference>
<dbReference type="PANTHER" id="PTHR11564:SF5">
    <property type="entry name" value="SIGNAL RECOGNITION PARTICLE SUBUNIT SRP54"/>
    <property type="match status" value="1"/>
</dbReference>
<proteinExistence type="inferred from homology"/>
<evidence type="ECO:0000256" key="1">
    <source>
        <dbReference type="ARBA" id="ARBA00005450"/>
    </source>
</evidence>
<dbReference type="InterPro" id="IPR027417">
    <property type="entry name" value="P-loop_NTPase"/>
</dbReference>
<dbReference type="SMART" id="SM00382">
    <property type="entry name" value="AAA"/>
    <property type="match status" value="1"/>
</dbReference>
<keyword evidence="9" id="KW-0963">Cytoplasm</keyword>
<evidence type="ECO:0000259" key="11">
    <source>
        <dbReference type="SMART" id="SM00962"/>
    </source>
</evidence>
<dbReference type="InterPro" id="IPR004125">
    <property type="entry name" value="Signal_recog_particle_SRP54_M"/>
</dbReference>
<dbReference type="CDD" id="cd18539">
    <property type="entry name" value="SRP_G"/>
    <property type="match status" value="1"/>
</dbReference>
<comment type="subcellular location">
    <subcellularLocation>
        <location evidence="9">Cytoplasm</location>
    </subcellularLocation>
    <text evidence="9">The SRP-RNC complex is targeted to the cytoplasmic membrane.</text>
</comment>
<protein>
    <recommendedName>
        <fullName evidence="9">Signal recognition particle protein</fullName>
        <ecNumber evidence="9">3.6.5.4</ecNumber>
    </recommendedName>
    <alternativeName>
        <fullName evidence="9">Fifty-four homolog</fullName>
    </alternativeName>
</protein>
<evidence type="ECO:0000256" key="6">
    <source>
        <dbReference type="ARBA" id="ARBA00023135"/>
    </source>
</evidence>
<dbReference type="SMART" id="SM00963">
    <property type="entry name" value="SRP54_N"/>
    <property type="match status" value="1"/>
</dbReference>
<evidence type="ECO:0000256" key="5">
    <source>
        <dbReference type="ARBA" id="ARBA00023134"/>
    </source>
</evidence>
<feature type="domain" description="SRP54-type proteins GTP-binding" evidence="11">
    <location>
        <begin position="100"/>
        <end position="296"/>
    </location>
</feature>
<feature type="binding site" evidence="9">
    <location>
        <begin position="246"/>
        <end position="249"/>
    </location>
    <ligand>
        <name>GTP</name>
        <dbReference type="ChEBI" id="CHEBI:37565"/>
    </ligand>
</feature>
<evidence type="ECO:0000256" key="8">
    <source>
        <dbReference type="ARBA" id="ARBA00048027"/>
    </source>
</evidence>
<dbReference type="GO" id="GO:0005525">
    <property type="term" value="F:GTP binding"/>
    <property type="evidence" value="ECO:0007669"/>
    <property type="project" value="UniProtKB-UniRule"/>
</dbReference>
<reference evidence="13" key="1">
    <citation type="journal article" date="2020" name="mSystems">
        <title>Genome- and Community-Level Interaction Insights into Carbon Utilization and Element Cycling Functions of Hydrothermarchaeota in Hydrothermal Sediment.</title>
        <authorList>
            <person name="Zhou Z."/>
            <person name="Liu Y."/>
            <person name="Xu W."/>
            <person name="Pan J."/>
            <person name="Luo Z.H."/>
            <person name="Li M."/>
        </authorList>
    </citation>
    <scope>NUCLEOTIDE SEQUENCE [LARGE SCALE GENOMIC DNA]</scope>
    <source>
        <strain evidence="13">HyVt-460</strain>
    </source>
</reference>
<dbReference type="Pfam" id="PF02978">
    <property type="entry name" value="SRP_SPB"/>
    <property type="match status" value="1"/>
</dbReference>
<evidence type="ECO:0000256" key="7">
    <source>
        <dbReference type="ARBA" id="ARBA00023274"/>
    </source>
</evidence>
<dbReference type="Gene3D" id="3.40.50.300">
    <property type="entry name" value="P-loop containing nucleotide triphosphate hydrolases"/>
    <property type="match status" value="1"/>
</dbReference>
<dbReference type="InterPro" id="IPR036891">
    <property type="entry name" value="Signal_recog_part_SRP54_M_sf"/>
</dbReference>
<keyword evidence="2 9" id="KW-0547">Nucleotide-binding</keyword>
<feature type="domain" description="AAA+ ATPase" evidence="10">
    <location>
        <begin position="99"/>
        <end position="272"/>
    </location>
</feature>
<dbReference type="PANTHER" id="PTHR11564">
    <property type="entry name" value="SIGNAL RECOGNITION PARTICLE 54K PROTEIN SRP54"/>
    <property type="match status" value="1"/>
</dbReference>
<comment type="caution">
    <text evidence="13">The sequence shown here is derived from an EMBL/GenBank/DDBJ whole genome shotgun (WGS) entry which is preliminary data.</text>
</comment>
<dbReference type="AlphaFoldDB" id="A0A7V5VEV5"/>
<dbReference type="GO" id="GO:0008312">
    <property type="term" value="F:7S RNA binding"/>
    <property type="evidence" value="ECO:0007669"/>
    <property type="project" value="InterPro"/>
</dbReference>
<comment type="function">
    <text evidence="9">Involved in targeting and insertion of nascent membrane proteins into the cytoplasmic membrane. Binds to the hydrophobic signal sequence of the ribosome-nascent chain (RNC) as it emerges from the ribosomes. The SRP-RNC complex is then targeted to the cytoplasmic membrane where it interacts with the SRP receptor FtsY.</text>
</comment>
<dbReference type="Gene3D" id="1.20.120.140">
    <property type="entry name" value="Signal recognition particle SRP54, nucleotide-binding domain"/>
    <property type="match status" value="1"/>
</dbReference>
<dbReference type="InterPro" id="IPR042101">
    <property type="entry name" value="SRP54_N_sf"/>
</dbReference>